<feature type="domain" description="MaoC-like" evidence="2">
    <location>
        <begin position="28"/>
        <end position="115"/>
    </location>
</feature>
<proteinExistence type="inferred from homology"/>
<sequence length="165" mass="17909">MPPLSGTEPVWHFEDLVPGRVFDLGVTVVDEKEMLAFAERFDPQWYHLDASLAADGPFGAVTASGWFTASLFMRAYVDGVLAHAAADASPGVEEMRWPGAVYAGDRLSGRVEVLDAFASKARPGLGTLVLTGAFTNTETGREVFRIRFRGWFRSALDEGRGLVVG</sequence>
<dbReference type="AlphaFoldDB" id="A0A9W6W629"/>
<comment type="similarity">
    <text evidence="1">Belongs to the enoyl-CoA hydratase/isomerase family.</text>
</comment>
<dbReference type="Gene3D" id="3.10.129.10">
    <property type="entry name" value="Hotdog Thioesterase"/>
    <property type="match status" value="1"/>
</dbReference>
<evidence type="ECO:0000313" key="3">
    <source>
        <dbReference type="EMBL" id="GLZ81067.1"/>
    </source>
</evidence>
<dbReference type="RefSeq" id="WP_285666393.1">
    <property type="nucleotide sequence ID" value="NZ_BSTX01000004.1"/>
</dbReference>
<dbReference type="SUPFAM" id="SSF54637">
    <property type="entry name" value="Thioesterase/thiol ester dehydrase-isomerase"/>
    <property type="match status" value="1"/>
</dbReference>
<evidence type="ECO:0000259" key="2">
    <source>
        <dbReference type="Pfam" id="PF01575"/>
    </source>
</evidence>
<accession>A0A9W6W629</accession>
<dbReference type="Proteomes" id="UP001165079">
    <property type="component" value="Unassembled WGS sequence"/>
</dbReference>
<dbReference type="InterPro" id="IPR002539">
    <property type="entry name" value="MaoC-like_dom"/>
</dbReference>
<comment type="caution">
    <text evidence="3">The sequence shown here is derived from an EMBL/GenBank/DDBJ whole genome shotgun (WGS) entry which is preliminary data.</text>
</comment>
<dbReference type="InterPro" id="IPR029069">
    <property type="entry name" value="HotDog_dom_sf"/>
</dbReference>
<evidence type="ECO:0000256" key="1">
    <source>
        <dbReference type="ARBA" id="ARBA00005254"/>
    </source>
</evidence>
<keyword evidence="4" id="KW-1185">Reference proteome</keyword>
<gene>
    <name evidence="3" type="ORF">Afil01_58740</name>
</gene>
<reference evidence="3" key="1">
    <citation type="submission" date="2023-03" db="EMBL/GenBank/DDBJ databases">
        <title>Actinorhabdospora filicis NBRC 111898.</title>
        <authorList>
            <person name="Ichikawa N."/>
            <person name="Sato H."/>
            <person name="Tonouchi N."/>
        </authorList>
    </citation>
    <scope>NUCLEOTIDE SEQUENCE</scope>
    <source>
        <strain evidence="3">NBRC 111898</strain>
    </source>
</reference>
<dbReference type="Pfam" id="PF01575">
    <property type="entry name" value="MaoC_dehydratas"/>
    <property type="match status" value="1"/>
</dbReference>
<organism evidence="3 4">
    <name type="scientific">Actinorhabdospora filicis</name>
    <dbReference type="NCBI Taxonomy" id="1785913"/>
    <lineage>
        <taxon>Bacteria</taxon>
        <taxon>Bacillati</taxon>
        <taxon>Actinomycetota</taxon>
        <taxon>Actinomycetes</taxon>
        <taxon>Micromonosporales</taxon>
        <taxon>Micromonosporaceae</taxon>
        <taxon>Actinorhabdospora</taxon>
    </lineage>
</organism>
<protein>
    <submittedName>
        <fullName evidence="3">Acyl dehydratase</fullName>
    </submittedName>
</protein>
<evidence type="ECO:0000313" key="4">
    <source>
        <dbReference type="Proteomes" id="UP001165079"/>
    </source>
</evidence>
<dbReference type="EMBL" id="BSTX01000004">
    <property type="protein sequence ID" value="GLZ81067.1"/>
    <property type="molecule type" value="Genomic_DNA"/>
</dbReference>
<name>A0A9W6W629_9ACTN</name>